<organism evidence="9 10">
    <name type="scientific">Hyalella azteca</name>
    <name type="common">Amphipod</name>
    <dbReference type="NCBI Taxonomy" id="294128"/>
    <lineage>
        <taxon>Eukaryota</taxon>
        <taxon>Metazoa</taxon>
        <taxon>Ecdysozoa</taxon>
        <taxon>Arthropoda</taxon>
        <taxon>Crustacea</taxon>
        <taxon>Multicrustacea</taxon>
        <taxon>Malacostraca</taxon>
        <taxon>Eumalacostraca</taxon>
        <taxon>Peracarida</taxon>
        <taxon>Amphipoda</taxon>
        <taxon>Senticaudata</taxon>
        <taxon>Talitrida</taxon>
        <taxon>Talitroidea</taxon>
        <taxon>Hyalellidae</taxon>
        <taxon>Hyalella</taxon>
    </lineage>
</organism>
<dbReference type="GO" id="GO:0005737">
    <property type="term" value="C:cytoplasm"/>
    <property type="evidence" value="ECO:0007669"/>
    <property type="project" value="TreeGrafter"/>
</dbReference>
<keyword evidence="6" id="KW-1133">Transmembrane helix</keyword>
<evidence type="ECO:0000256" key="2">
    <source>
        <dbReference type="ARBA" id="ARBA00007647"/>
    </source>
</evidence>
<evidence type="ECO:0000256" key="8">
    <source>
        <dbReference type="RuleBase" id="RU366017"/>
    </source>
</evidence>
<keyword evidence="5" id="KW-0812">Transmembrane</keyword>
<evidence type="ECO:0000256" key="1">
    <source>
        <dbReference type="ARBA" id="ARBA00004167"/>
    </source>
</evidence>
<dbReference type="OMA" id="QENTWND"/>
<keyword evidence="7" id="KW-0472">Membrane</keyword>
<evidence type="ECO:0000313" key="9">
    <source>
        <dbReference type="Proteomes" id="UP000694843"/>
    </source>
</evidence>
<proteinExistence type="inferred from homology"/>
<dbReference type="GeneID" id="108669282"/>
<evidence type="ECO:0000313" key="10">
    <source>
        <dbReference type="RefSeq" id="XP_018012076.2"/>
    </source>
</evidence>
<dbReference type="GO" id="GO:0016020">
    <property type="term" value="C:membrane"/>
    <property type="evidence" value="ECO:0007669"/>
    <property type="project" value="UniProtKB-SubCell"/>
</dbReference>
<keyword evidence="3 8" id="KW-0328">Glycosyltransferase</keyword>
<evidence type="ECO:0000256" key="4">
    <source>
        <dbReference type="ARBA" id="ARBA00022679"/>
    </source>
</evidence>
<dbReference type="KEGG" id="hazt:108669282"/>
<comment type="subcellular location">
    <subcellularLocation>
        <location evidence="1">Membrane</location>
        <topology evidence="1">Single-pass membrane protein</topology>
    </subcellularLocation>
</comment>
<keyword evidence="9" id="KW-1185">Reference proteome</keyword>
<sequence>MTEGIINKGLKLLEQYHRLVAQLEEGAGVDAVYMDFAKAFNKVDQGVFFRKLRLFGDEAGPYIQVESVQALLRVADMVLRLVRRLQVQAALVVSYTPFLIRYSRTTNFGPSYTESGRLLLQKVNTTDGSSSKIYNLILAKPLVDNSPSLPDSEYAKILQSEIPNLPIRYWQSLNNKFPAKNATCAIFPSLIDLQFNNVYWQTLKTSNGTFHLYGAYYDNRTLLAMEPVVRMLGMINRIEPTVQTICQLWFDGLEAPVFAEVSKYQLVWVKEWGNHKNGLFQPYLWSCKIPVDYRHLVPESVSLVEKPCDMAVTNLMVINNLPEGGKKGEFAVCVKGLDFPKEDLSVRLVEWFETLRHLGAEKIFLYELEVHPNITKVLNYYKKLGLVEVTSITLPGYQPNIKGIRHMYLMKRITNKYQNELIPYNDCLYKNMNKFKFIALLDIDEIIMPKGSNMLWKDLMEKIKETAQGQNIEYSSYDFRNVYFFDTLKSRNADHARPNDIPHYMHMFQHVYRAMNHTPPGHYIKCFHNTERVMTLHNHYPLACIGGGCLSYSVDTDDAQLQHYRADCVAELMSKCDGFKNFNVRDDAILRHKVPIISRVIDSLSTLGFF</sequence>
<dbReference type="EC" id="2.4.1.-" evidence="8"/>
<evidence type="ECO:0000256" key="5">
    <source>
        <dbReference type="ARBA" id="ARBA00022692"/>
    </source>
</evidence>
<dbReference type="PANTHER" id="PTHR21461">
    <property type="entry name" value="GLYCOSYLTRANSFERASE FAMILY 92 PROTEIN"/>
    <property type="match status" value="1"/>
</dbReference>
<protein>
    <recommendedName>
        <fullName evidence="8">Glycosyltransferase family 92 protein</fullName>
        <ecNumber evidence="8">2.4.1.-</ecNumber>
    </recommendedName>
</protein>
<gene>
    <name evidence="10" type="primary">LOC108669282</name>
</gene>
<accession>A0A8B7NF51</accession>
<dbReference type="InterPro" id="IPR008166">
    <property type="entry name" value="Glyco_transf_92"/>
</dbReference>
<reference evidence="10" key="1">
    <citation type="submission" date="2025-08" db="UniProtKB">
        <authorList>
            <consortium name="RefSeq"/>
        </authorList>
    </citation>
    <scope>IDENTIFICATION</scope>
    <source>
        <tissue evidence="10">Whole organism</tissue>
    </source>
</reference>
<dbReference type="PANTHER" id="PTHR21461:SF83">
    <property type="entry name" value="GLYCOSYLTRANSFERASE FAMILY 92 PROTEIN"/>
    <property type="match status" value="1"/>
</dbReference>
<dbReference type="RefSeq" id="XP_018012076.2">
    <property type="nucleotide sequence ID" value="XM_018156587.2"/>
</dbReference>
<evidence type="ECO:0000256" key="7">
    <source>
        <dbReference type="ARBA" id="ARBA00023136"/>
    </source>
</evidence>
<dbReference type="AlphaFoldDB" id="A0A8B7NF51"/>
<keyword evidence="4 8" id="KW-0808">Transferase</keyword>
<comment type="similarity">
    <text evidence="2 8">Belongs to the glycosyltransferase 92 family.</text>
</comment>
<evidence type="ECO:0000256" key="6">
    <source>
        <dbReference type="ARBA" id="ARBA00022989"/>
    </source>
</evidence>
<name>A0A8B7NF51_HYAAZ</name>
<dbReference type="GO" id="GO:0016757">
    <property type="term" value="F:glycosyltransferase activity"/>
    <property type="evidence" value="ECO:0007669"/>
    <property type="project" value="UniProtKB-UniRule"/>
</dbReference>
<dbReference type="Proteomes" id="UP000694843">
    <property type="component" value="Unplaced"/>
</dbReference>
<dbReference type="OrthoDB" id="2017643at2759"/>
<evidence type="ECO:0000256" key="3">
    <source>
        <dbReference type="ARBA" id="ARBA00022676"/>
    </source>
</evidence>
<dbReference type="Pfam" id="PF01697">
    <property type="entry name" value="Glyco_transf_92"/>
    <property type="match status" value="1"/>
</dbReference>